<sequence>MKCLSLLTSAIAIILSSFSFTYASNNYSGGAITFTGYVYEPQCSINMESKEQVNIKCYRKGKDISITGSLRGGKTVESDYVKVEYDKNTKLPMLNVFYE</sequence>
<dbReference type="AlphaFoldDB" id="A0A1J0E397"/>
<feature type="chain" id="PRO_5009610385" description="Type 1 fimbrial protein" evidence="1">
    <location>
        <begin position="24"/>
        <end position="99"/>
    </location>
</feature>
<evidence type="ECO:0000313" key="2">
    <source>
        <dbReference type="EMBL" id="MBX6980317.1"/>
    </source>
</evidence>
<proteinExistence type="predicted"/>
<evidence type="ECO:0000256" key="1">
    <source>
        <dbReference type="SAM" id="SignalP"/>
    </source>
</evidence>
<organism evidence="2 3">
    <name type="scientific">Providencia rettgeri</name>
    <dbReference type="NCBI Taxonomy" id="587"/>
    <lineage>
        <taxon>Bacteria</taxon>
        <taxon>Pseudomonadati</taxon>
        <taxon>Pseudomonadota</taxon>
        <taxon>Gammaproteobacteria</taxon>
        <taxon>Enterobacterales</taxon>
        <taxon>Morganellaceae</taxon>
        <taxon>Providencia</taxon>
    </lineage>
</organism>
<name>A0A1J0E397_PRORE</name>
<comment type="caution">
    <text evidence="2">The sequence shown here is derived from an EMBL/GenBank/DDBJ whole genome shotgun (WGS) entry which is preliminary data.</text>
</comment>
<reference evidence="2" key="1">
    <citation type="submission" date="2019-02" db="EMBL/GenBank/DDBJ databases">
        <title>Genomic characterization of isolates from hospital effluents in KZN, South Africa.</title>
        <authorList>
            <person name="Ntshobeni N."/>
            <person name="Allam M."/>
            <person name="Ismail A."/>
            <person name="Amoako D."/>
            <person name="Essack S."/>
            <person name="Chenia H."/>
        </authorList>
    </citation>
    <scope>NUCLEOTIDE SEQUENCE</scope>
    <source>
        <strain evidence="2">AFE97_S1</strain>
    </source>
</reference>
<feature type="signal peptide" evidence="1">
    <location>
        <begin position="1"/>
        <end position="23"/>
    </location>
</feature>
<dbReference type="Proteomes" id="UP000824410">
    <property type="component" value="Unassembled WGS sequence"/>
</dbReference>
<evidence type="ECO:0000313" key="3">
    <source>
        <dbReference type="Proteomes" id="UP000824410"/>
    </source>
</evidence>
<evidence type="ECO:0008006" key="4">
    <source>
        <dbReference type="Google" id="ProtNLM"/>
    </source>
</evidence>
<gene>
    <name evidence="2" type="ORF">EX242_08585</name>
</gene>
<dbReference type="OrthoDB" id="6466320at2"/>
<accession>A0A1J0E397</accession>
<dbReference type="RefSeq" id="WP_048608407.1">
    <property type="nucleotide sequence ID" value="NZ_ABEXNG020000020.1"/>
</dbReference>
<dbReference type="EMBL" id="SHDO01000009">
    <property type="protein sequence ID" value="MBX6980317.1"/>
    <property type="molecule type" value="Genomic_DNA"/>
</dbReference>
<keyword evidence="1" id="KW-0732">Signal</keyword>
<dbReference type="KEGG" id="prg:RB151_007010"/>
<protein>
    <recommendedName>
        <fullName evidence="4">Type 1 fimbrial protein</fullName>
    </recommendedName>
</protein>